<dbReference type="InParanoid" id="A2FDV4"/>
<dbReference type="Gene3D" id="3.80.10.10">
    <property type="entry name" value="Ribonuclease Inhibitor"/>
    <property type="match status" value="2"/>
</dbReference>
<reference evidence="1" key="2">
    <citation type="journal article" date="2007" name="Science">
        <title>Draft genome sequence of the sexually transmitted pathogen Trichomonas vaginalis.</title>
        <authorList>
            <person name="Carlton J.M."/>
            <person name="Hirt R.P."/>
            <person name="Silva J.C."/>
            <person name="Delcher A.L."/>
            <person name="Schatz M."/>
            <person name="Zhao Q."/>
            <person name="Wortman J.R."/>
            <person name="Bidwell S.L."/>
            <person name="Alsmark U.C.M."/>
            <person name="Besteiro S."/>
            <person name="Sicheritz-Ponten T."/>
            <person name="Noel C.J."/>
            <person name="Dacks J.B."/>
            <person name="Foster P.G."/>
            <person name="Simillion C."/>
            <person name="Van de Peer Y."/>
            <person name="Miranda-Saavedra D."/>
            <person name="Barton G.J."/>
            <person name="Westrop G.D."/>
            <person name="Mueller S."/>
            <person name="Dessi D."/>
            <person name="Fiori P.L."/>
            <person name="Ren Q."/>
            <person name="Paulsen I."/>
            <person name="Zhang H."/>
            <person name="Bastida-Corcuera F.D."/>
            <person name="Simoes-Barbosa A."/>
            <person name="Brown M.T."/>
            <person name="Hayes R.D."/>
            <person name="Mukherjee M."/>
            <person name="Okumura C.Y."/>
            <person name="Schneider R."/>
            <person name="Smith A.J."/>
            <person name="Vanacova S."/>
            <person name="Villalvazo M."/>
            <person name="Haas B.J."/>
            <person name="Pertea M."/>
            <person name="Feldblyum T.V."/>
            <person name="Utterback T.R."/>
            <person name="Shu C.L."/>
            <person name="Osoegawa K."/>
            <person name="de Jong P.J."/>
            <person name="Hrdy I."/>
            <person name="Horvathova L."/>
            <person name="Zubacova Z."/>
            <person name="Dolezal P."/>
            <person name="Malik S.B."/>
            <person name="Logsdon J.M. Jr."/>
            <person name="Henze K."/>
            <person name="Gupta A."/>
            <person name="Wang C.C."/>
            <person name="Dunne R.L."/>
            <person name="Upcroft J.A."/>
            <person name="Upcroft P."/>
            <person name="White O."/>
            <person name="Salzberg S.L."/>
            <person name="Tang P."/>
            <person name="Chiu C.-H."/>
            <person name="Lee Y.-S."/>
            <person name="Embley T.M."/>
            <person name="Coombs G.H."/>
            <person name="Mottram J.C."/>
            <person name="Tachezy J."/>
            <person name="Fraser-Liggett C.M."/>
            <person name="Johnson P.J."/>
        </authorList>
    </citation>
    <scope>NUCLEOTIDE SEQUENCE [LARGE SCALE GENOMIC DNA]</scope>
    <source>
        <strain evidence="1">G3</strain>
    </source>
</reference>
<organism evidence="1 2">
    <name type="scientific">Trichomonas vaginalis (strain ATCC PRA-98 / G3)</name>
    <dbReference type="NCBI Taxonomy" id="412133"/>
    <lineage>
        <taxon>Eukaryota</taxon>
        <taxon>Metamonada</taxon>
        <taxon>Parabasalia</taxon>
        <taxon>Trichomonadida</taxon>
        <taxon>Trichomonadidae</taxon>
        <taxon>Trichomonas</taxon>
    </lineage>
</organism>
<dbReference type="InterPro" id="IPR032675">
    <property type="entry name" value="LRR_dom_sf"/>
</dbReference>
<proteinExistence type="predicted"/>
<dbReference type="RefSeq" id="XP_001309840.1">
    <property type="nucleotide sequence ID" value="XM_001309839.1"/>
</dbReference>
<dbReference type="InterPro" id="IPR053139">
    <property type="entry name" value="Surface_bspA-like"/>
</dbReference>
<dbReference type="Pfam" id="PF13306">
    <property type="entry name" value="LRR_5"/>
    <property type="match status" value="2"/>
</dbReference>
<dbReference type="SMR" id="A2FDV4"/>
<dbReference type="VEuPathDB" id="TrichDB:TVAGG3_0728840"/>
<evidence type="ECO:0000313" key="1">
    <source>
        <dbReference type="EMBL" id="EAX96910.1"/>
    </source>
</evidence>
<protein>
    <submittedName>
        <fullName evidence="1">Surface antigen Bsp, putative</fullName>
    </submittedName>
</protein>
<dbReference type="EMBL" id="DS113738">
    <property type="protein sequence ID" value="EAX96910.1"/>
    <property type="molecule type" value="Genomic_DNA"/>
</dbReference>
<gene>
    <name evidence="1" type="ORF">TVAG_272380</name>
</gene>
<keyword evidence="2" id="KW-1185">Reference proteome</keyword>
<dbReference type="PANTHER" id="PTHR45661:SF3">
    <property type="entry name" value="IG-LIKE DOMAIN-CONTAINING PROTEIN"/>
    <property type="match status" value="1"/>
</dbReference>
<dbReference type="AlphaFoldDB" id="A2FDV4"/>
<name>A2FDV4_TRIV3</name>
<reference evidence="1" key="1">
    <citation type="submission" date="2006-10" db="EMBL/GenBank/DDBJ databases">
        <authorList>
            <person name="Amadeo P."/>
            <person name="Zhao Q."/>
            <person name="Wortman J."/>
            <person name="Fraser-Liggett C."/>
            <person name="Carlton J."/>
        </authorList>
    </citation>
    <scope>NUCLEOTIDE SEQUENCE</scope>
    <source>
        <strain evidence="1">G3</strain>
    </source>
</reference>
<dbReference type="Proteomes" id="UP000001542">
    <property type="component" value="Unassembled WGS sequence"/>
</dbReference>
<accession>A2FDV4</accession>
<dbReference type="PANTHER" id="PTHR45661">
    <property type="entry name" value="SURFACE ANTIGEN"/>
    <property type="match status" value="1"/>
</dbReference>
<sequence>MHACDRLPYLNNSLFSNSRKLNNINFPQKIKELRYGCFYNCESLKSVTLPDSLETIYDWSSTHGRVFNDYLESVTITSQSNLTTILSDAFYQTKLKYFYIPPKLQTIISSAFTGVPIETFEVDPHNPYFRSDGKILFSGTNNITLHFVSPALTGSFTIPTFVIQIGENCFRNSYISQITLHSNVEAIQRLAFEGIQITSFVYNSKISRIEERTFN</sequence>
<dbReference type="VEuPathDB" id="TrichDB:TVAG_272380"/>
<dbReference type="InterPro" id="IPR026906">
    <property type="entry name" value="LRR_5"/>
</dbReference>
<evidence type="ECO:0000313" key="2">
    <source>
        <dbReference type="Proteomes" id="UP000001542"/>
    </source>
</evidence>
<dbReference type="SUPFAM" id="SSF52058">
    <property type="entry name" value="L domain-like"/>
    <property type="match status" value="1"/>
</dbReference>
<dbReference type="KEGG" id="tva:4754687"/>